<feature type="active site" description="Nucleophile" evidence="4">
    <location>
        <position position="56"/>
    </location>
</feature>
<dbReference type="RefSeq" id="WP_141870736.1">
    <property type="nucleotide sequence ID" value="NZ_VFOX01000001.1"/>
</dbReference>
<evidence type="ECO:0000259" key="6">
    <source>
        <dbReference type="PROSITE" id="PS51635"/>
    </source>
</evidence>
<dbReference type="SUPFAM" id="SSF52151">
    <property type="entry name" value="FabD/lysophospholipase-like"/>
    <property type="match status" value="1"/>
</dbReference>
<feature type="short sequence motif" description="GXSXG" evidence="4">
    <location>
        <begin position="54"/>
        <end position="58"/>
    </location>
</feature>
<evidence type="ECO:0000256" key="2">
    <source>
        <dbReference type="ARBA" id="ARBA00022963"/>
    </source>
</evidence>
<dbReference type="Pfam" id="PF01734">
    <property type="entry name" value="Patatin"/>
    <property type="match status" value="1"/>
</dbReference>
<reference evidence="7 8" key="1">
    <citation type="submission" date="2019-06" db="EMBL/GenBank/DDBJ databases">
        <title>Sequencing the genomes of 1000 actinobacteria strains.</title>
        <authorList>
            <person name="Klenk H.-P."/>
        </authorList>
    </citation>
    <scope>NUCLEOTIDE SEQUENCE [LARGE SCALE GENOMIC DNA]</scope>
    <source>
        <strain evidence="7 8">DSM 20169</strain>
    </source>
</reference>
<evidence type="ECO:0000256" key="3">
    <source>
        <dbReference type="ARBA" id="ARBA00023098"/>
    </source>
</evidence>
<dbReference type="OrthoDB" id="5290098at2"/>
<dbReference type="InterPro" id="IPR002641">
    <property type="entry name" value="PNPLA_dom"/>
</dbReference>
<feature type="active site" description="Proton acceptor" evidence="4">
    <location>
        <position position="170"/>
    </location>
</feature>
<dbReference type="EMBL" id="VFOX01000001">
    <property type="protein sequence ID" value="TQL84703.1"/>
    <property type="molecule type" value="Genomic_DNA"/>
</dbReference>
<evidence type="ECO:0000256" key="1">
    <source>
        <dbReference type="ARBA" id="ARBA00022801"/>
    </source>
</evidence>
<name>A0A543BIX7_9MICO</name>
<feature type="short sequence motif" description="DGA/G" evidence="4">
    <location>
        <begin position="170"/>
        <end position="172"/>
    </location>
</feature>
<dbReference type="InterPro" id="IPR050301">
    <property type="entry name" value="NTE"/>
</dbReference>
<evidence type="ECO:0000313" key="8">
    <source>
        <dbReference type="Proteomes" id="UP000317209"/>
    </source>
</evidence>
<evidence type="ECO:0000313" key="7">
    <source>
        <dbReference type="EMBL" id="TQL84703.1"/>
    </source>
</evidence>
<keyword evidence="3 4" id="KW-0443">Lipid metabolism</keyword>
<dbReference type="PANTHER" id="PTHR14226:SF29">
    <property type="entry name" value="NEUROPATHY TARGET ESTERASE SWS"/>
    <property type="match status" value="1"/>
</dbReference>
<dbReference type="AlphaFoldDB" id="A0A543BIX7"/>
<proteinExistence type="predicted"/>
<keyword evidence="8" id="KW-1185">Reference proteome</keyword>
<dbReference type="InterPro" id="IPR016035">
    <property type="entry name" value="Acyl_Trfase/lysoPLipase"/>
</dbReference>
<keyword evidence="1 4" id="KW-0378">Hydrolase</keyword>
<evidence type="ECO:0000256" key="5">
    <source>
        <dbReference type="SAM" id="Phobius"/>
    </source>
</evidence>
<keyword evidence="5" id="KW-0812">Transmembrane</keyword>
<sequence length="273" mass="28516">MMSGDGAVASSDGMPADDARLALVLSGGGAFGAAHVGVLQVLAERGIRPGIAVGTSSGALVAAAYAAGFSVEAIERAARAFRWRQIARWTGAARWGLLDTVATTEAVQRIFGEDPLIEDLPRAFGAYATNLRTRQGVILDRGPLSIALRSTIAVPGVLPPARHQGMLLADGGMVDNVPVEAARALGAERVIVVRLHAKWENVRMMRTVTRTAALAADESVLLIQPEMEKLAQWTMGDVPQLIAEGRRAAEAALRETSFVPGADGSGAVGHPQG</sequence>
<feature type="transmembrane region" description="Helical" evidence="5">
    <location>
        <begin position="49"/>
        <end position="74"/>
    </location>
</feature>
<keyword evidence="5" id="KW-0472">Membrane</keyword>
<keyword evidence="5" id="KW-1133">Transmembrane helix</keyword>
<feature type="transmembrane region" description="Helical" evidence="5">
    <location>
        <begin position="21"/>
        <end position="43"/>
    </location>
</feature>
<dbReference type="GO" id="GO:0016042">
    <property type="term" value="P:lipid catabolic process"/>
    <property type="evidence" value="ECO:0007669"/>
    <property type="project" value="UniProtKB-UniRule"/>
</dbReference>
<comment type="caution">
    <text evidence="7">The sequence shown here is derived from an EMBL/GenBank/DDBJ whole genome shotgun (WGS) entry which is preliminary data.</text>
</comment>
<accession>A0A543BIX7</accession>
<keyword evidence="2 4" id="KW-0442">Lipid degradation</keyword>
<dbReference type="GO" id="GO:0016787">
    <property type="term" value="F:hydrolase activity"/>
    <property type="evidence" value="ECO:0007669"/>
    <property type="project" value="UniProtKB-UniRule"/>
</dbReference>
<feature type="domain" description="PNPLA" evidence="6">
    <location>
        <begin position="23"/>
        <end position="183"/>
    </location>
</feature>
<gene>
    <name evidence="7" type="ORF">FB560_0294</name>
</gene>
<dbReference type="Proteomes" id="UP000317209">
    <property type="component" value="Unassembled WGS sequence"/>
</dbReference>
<dbReference type="Gene3D" id="3.40.1090.10">
    <property type="entry name" value="Cytosolic phospholipase A2 catalytic domain"/>
    <property type="match status" value="1"/>
</dbReference>
<organism evidence="7 8">
    <name type="scientific">Microbacterium saperdae</name>
    <dbReference type="NCBI Taxonomy" id="69368"/>
    <lineage>
        <taxon>Bacteria</taxon>
        <taxon>Bacillati</taxon>
        <taxon>Actinomycetota</taxon>
        <taxon>Actinomycetes</taxon>
        <taxon>Micrococcales</taxon>
        <taxon>Microbacteriaceae</taxon>
        <taxon>Microbacterium</taxon>
    </lineage>
</organism>
<dbReference type="PANTHER" id="PTHR14226">
    <property type="entry name" value="NEUROPATHY TARGET ESTERASE/SWISS CHEESE D.MELANOGASTER"/>
    <property type="match status" value="1"/>
</dbReference>
<feature type="short sequence motif" description="GXGXXG" evidence="4">
    <location>
        <begin position="27"/>
        <end position="32"/>
    </location>
</feature>
<dbReference type="PROSITE" id="PS51635">
    <property type="entry name" value="PNPLA"/>
    <property type="match status" value="1"/>
</dbReference>
<evidence type="ECO:0000256" key="4">
    <source>
        <dbReference type="PROSITE-ProRule" id="PRU01161"/>
    </source>
</evidence>
<protein>
    <submittedName>
        <fullName evidence="7">NTE family protein</fullName>
    </submittedName>
</protein>